<evidence type="ECO:0000313" key="2">
    <source>
        <dbReference type="Proteomes" id="UP001596500"/>
    </source>
</evidence>
<dbReference type="NCBIfam" id="TIGR01509">
    <property type="entry name" value="HAD-SF-IA-v3"/>
    <property type="match status" value="1"/>
</dbReference>
<comment type="caution">
    <text evidence="1">The sequence shown here is derived from an EMBL/GenBank/DDBJ whole genome shotgun (WGS) entry which is preliminary data.</text>
</comment>
<dbReference type="InterPro" id="IPR006439">
    <property type="entry name" value="HAD-SF_hydro_IA"/>
</dbReference>
<accession>A0ABW2RG43</accession>
<keyword evidence="1" id="KW-0378">Hydrolase</keyword>
<dbReference type="NCBIfam" id="TIGR01549">
    <property type="entry name" value="HAD-SF-IA-v1"/>
    <property type="match status" value="1"/>
</dbReference>
<keyword evidence="2" id="KW-1185">Reference proteome</keyword>
<dbReference type="InterPro" id="IPR041492">
    <property type="entry name" value="HAD_2"/>
</dbReference>
<dbReference type="InterPro" id="IPR023198">
    <property type="entry name" value="PGP-like_dom2"/>
</dbReference>
<dbReference type="EMBL" id="JBHTBW010000006">
    <property type="protein sequence ID" value="MFC7439948.1"/>
    <property type="molecule type" value="Genomic_DNA"/>
</dbReference>
<gene>
    <name evidence="1" type="primary">ppaX</name>
    <name evidence="1" type="ORF">ACFQNG_02060</name>
</gene>
<dbReference type="SFLD" id="SFLDS00003">
    <property type="entry name" value="Haloacid_Dehalogenase"/>
    <property type="match status" value="1"/>
</dbReference>
<dbReference type="Proteomes" id="UP001596500">
    <property type="component" value="Unassembled WGS sequence"/>
</dbReference>
<dbReference type="NCBIfam" id="NF009804">
    <property type="entry name" value="PRK13288.1"/>
    <property type="match status" value="1"/>
</dbReference>
<dbReference type="PRINTS" id="PR00413">
    <property type="entry name" value="HADHALOGNASE"/>
</dbReference>
<dbReference type="GO" id="GO:0004427">
    <property type="term" value="F:inorganic diphosphate phosphatase activity"/>
    <property type="evidence" value="ECO:0007669"/>
    <property type="project" value="UniProtKB-EC"/>
</dbReference>
<dbReference type="RefSeq" id="WP_379863149.1">
    <property type="nucleotide sequence ID" value="NZ_JBHTBW010000006.1"/>
</dbReference>
<reference evidence="2" key="1">
    <citation type="journal article" date="2019" name="Int. J. Syst. Evol. Microbiol.">
        <title>The Global Catalogue of Microorganisms (GCM) 10K type strain sequencing project: providing services to taxonomists for standard genome sequencing and annotation.</title>
        <authorList>
            <consortium name="The Broad Institute Genomics Platform"/>
            <consortium name="The Broad Institute Genome Sequencing Center for Infectious Disease"/>
            <person name="Wu L."/>
            <person name="Ma J."/>
        </authorList>
    </citation>
    <scope>NUCLEOTIDE SEQUENCE [LARGE SCALE GENOMIC DNA]</scope>
    <source>
        <strain evidence="2">CGMCC 1.12942</strain>
    </source>
</reference>
<protein>
    <submittedName>
        <fullName evidence="1">Pyrophosphatase PpaX</fullName>
        <ecNumber evidence="1">3.6.1.1</ecNumber>
    </submittedName>
</protein>
<sequence length="216" mass="24253">MKYSVVLFDLDGTLIDTNELILSSFMHTLESHCPGKYTEQDVLACMGEPLFDQMRRFDATQAEAMVKTYHTYNETKHDELVKEFPHVREVLTRLHEAGVVLAVVSNKRRLVVDMGLKLFGLDSLMSAVVTVDDVERGKPEPDMIILALEKLGATTEQALMVGDSRYDLMAAKKAHVAAVGVGWSLHADELKQYEPEHFLEDMRQLLDIVEIESTGG</sequence>
<name>A0ABW2RG43_9BACL</name>
<dbReference type="PANTHER" id="PTHR43434:SF26">
    <property type="entry name" value="PYROPHOSPHATASE PPAX"/>
    <property type="match status" value="1"/>
</dbReference>
<dbReference type="PANTHER" id="PTHR43434">
    <property type="entry name" value="PHOSPHOGLYCOLATE PHOSPHATASE"/>
    <property type="match status" value="1"/>
</dbReference>
<dbReference type="Pfam" id="PF13419">
    <property type="entry name" value="HAD_2"/>
    <property type="match status" value="1"/>
</dbReference>
<dbReference type="InterPro" id="IPR050155">
    <property type="entry name" value="HAD-like_hydrolase_sf"/>
</dbReference>
<dbReference type="SFLD" id="SFLDG01129">
    <property type="entry name" value="C1.5:_HAD__Beta-PGM__Phosphata"/>
    <property type="match status" value="1"/>
</dbReference>
<evidence type="ECO:0000313" key="1">
    <source>
        <dbReference type="EMBL" id="MFC7439948.1"/>
    </source>
</evidence>
<dbReference type="InterPro" id="IPR023214">
    <property type="entry name" value="HAD_sf"/>
</dbReference>
<dbReference type="Gene3D" id="1.10.150.240">
    <property type="entry name" value="Putative phosphatase, domain 2"/>
    <property type="match status" value="1"/>
</dbReference>
<organism evidence="1 2">
    <name type="scientific">Laceyella putida</name>
    <dbReference type="NCBI Taxonomy" id="110101"/>
    <lineage>
        <taxon>Bacteria</taxon>
        <taxon>Bacillati</taxon>
        <taxon>Bacillota</taxon>
        <taxon>Bacilli</taxon>
        <taxon>Bacillales</taxon>
        <taxon>Thermoactinomycetaceae</taxon>
        <taxon>Laceyella</taxon>
    </lineage>
</organism>
<dbReference type="SUPFAM" id="SSF56784">
    <property type="entry name" value="HAD-like"/>
    <property type="match status" value="1"/>
</dbReference>
<dbReference type="InterPro" id="IPR036412">
    <property type="entry name" value="HAD-like_sf"/>
</dbReference>
<dbReference type="SFLD" id="SFLDG01135">
    <property type="entry name" value="C1.5.6:_HAD__Beta-PGM__Phospha"/>
    <property type="match status" value="1"/>
</dbReference>
<dbReference type="EC" id="3.6.1.1" evidence="1"/>
<dbReference type="Gene3D" id="3.40.50.1000">
    <property type="entry name" value="HAD superfamily/HAD-like"/>
    <property type="match status" value="1"/>
</dbReference>
<proteinExistence type="predicted"/>